<sequence>MMLQEMKKWPVYISFFCPLGFARDELTAQENFRTLIISLEHGTDGSDCILYTDRPFAACASSSCALQKGQFATSSGEKRRPGLAAAAAARSQGQKLGSNAPHRQRHLAVASAELNDLAGAGECVPSSAAAAAAATKSPESKRSDALFLSDGRERKPPASQ</sequence>
<accession>A0A8J5VRG9</accession>
<dbReference type="Proteomes" id="UP000729402">
    <property type="component" value="Unassembled WGS sequence"/>
</dbReference>
<evidence type="ECO:0000313" key="2">
    <source>
        <dbReference type="EMBL" id="KAG8068716.1"/>
    </source>
</evidence>
<reference evidence="2" key="1">
    <citation type="journal article" date="2021" name="bioRxiv">
        <title>Whole Genome Assembly and Annotation of Northern Wild Rice, Zizania palustris L., Supports a Whole Genome Duplication in the Zizania Genus.</title>
        <authorList>
            <person name="Haas M."/>
            <person name="Kono T."/>
            <person name="Macchietto M."/>
            <person name="Millas R."/>
            <person name="McGilp L."/>
            <person name="Shao M."/>
            <person name="Duquette J."/>
            <person name="Hirsch C.N."/>
            <person name="Kimball J."/>
        </authorList>
    </citation>
    <scope>NUCLEOTIDE SEQUENCE</scope>
    <source>
        <tissue evidence="2">Fresh leaf tissue</tissue>
    </source>
</reference>
<keyword evidence="3" id="KW-1185">Reference proteome</keyword>
<name>A0A8J5VRG9_ZIZPA</name>
<comment type="caution">
    <text evidence="2">The sequence shown here is derived from an EMBL/GenBank/DDBJ whole genome shotgun (WGS) entry which is preliminary data.</text>
</comment>
<gene>
    <name evidence="2" type="ORF">GUJ93_ZPchr0005g15998</name>
</gene>
<dbReference type="AlphaFoldDB" id="A0A8J5VRG9"/>
<proteinExistence type="predicted"/>
<evidence type="ECO:0000256" key="1">
    <source>
        <dbReference type="SAM" id="MobiDB-lite"/>
    </source>
</evidence>
<feature type="region of interest" description="Disordered" evidence="1">
    <location>
        <begin position="129"/>
        <end position="160"/>
    </location>
</feature>
<organism evidence="2 3">
    <name type="scientific">Zizania palustris</name>
    <name type="common">Northern wild rice</name>
    <dbReference type="NCBI Taxonomy" id="103762"/>
    <lineage>
        <taxon>Eukaryota</taxon>
        <taxon>Viridiplantae</taxon>
        <taxon>Streptophyta</taxon>
        <taxon>Embryophyta</taxon>
        <taxon>Tracheophyta</taxon>
        <taxon>Spermatophyta</taxon>
        <taxon>Magnoliopsida</taxon>
        <taxon>Liliopsida</taxon>
        <taxon>Poales</taxon>
        <taxon>Poaceae</taxon>
        <taxon>BOP clade</taxon>
        <taxon>Oryzoideae</taxon>
        <taxon>Oryzeae</taxon>
        <taxon>Zizaniinae</taxon>
        <taxon>Zizania</taxon>
    </lineage>
</organism>
<evidence type="ECO:0000313" key="3">
    <source>
        <dbReference type="Proteomes" id="UP000729402"/>
    </source>
</evidence>
<feature type="region of interest" description="Disordered" evidence="1">
    <location>
        <begin position="72"/>
        <end position="103"/>
    </location>
</feature>
<feature type="compositionally biased region" description="Basic and acidic residues" evidence="1">
    <location>
        <begin position="138"/>
        <end position="160"/>
    </location>
</feature>
<protein>
    <submittedName>
        <fullName evidence="2">Uncharacterized protein</fullName>
    </submittedName>
</protein>
<dbReference type="EMBL" id="JAAALK010000284">
    <property type="protein sequence ID" value="KAG8068716.1"/>
    <property type="molecule type" value="Genomic_DNA"/>
</dbReference>
<reference evidence="2" key="2">
    <citation type="submission" date="2021-02" db="EMBL/GenBank/DDBJ databases">
        <authorList>
            <person name="Kimball J.A."/>
            <person name="Haas M.W."/>
            <person name="Macchietto M."/>
            <person name="Kono T."/>
            <person name="Duquette J."/>
            <person name="Shao M."/>
        </authorList>
    </citation>
    <scope>NUCLEOTIDE SEQUENCE</scope>
    <source>
        <tissue evidence="2">Fresh leaf tissue</tissue>
    </source>
</reference>